<evidence type="ECO:0000313" key="6">
    <source>
        <dbReference type="EMBL" id="QDD70795.1"/>
    </source>
</evidence>
<dbReference type="SUPFAM" id="SSF103473">
    <property type="entry name" value="MFS general substrate transporter"/>
    <property type="match status" value="1"/>
</dbReference>
<protein>
    <submittedName>
        <fullName evidence="6">Uncharacterized protein</fullName>
    </submittedName>
</protein>
<evidence type="ECO:0000256" key="3">
    <source>
        <dbReference type="ARBA" id="ARBA00022692"/>
    </source>
</evidence>
<dbReference type="Gene3D" id="1.20.1250.20">
    <property type="entry name" value="MFS general substrate transporter like domains"/>
    <property type="match status" value="1"/>
</dbReference>
<dbReference type="Proteomes" id="UP000312326">
    <property type="component" value="Chromosome"/>
</dbReference>
<dbReference type="InterPro" id="IPR036259">
    <property type="entry name" value="MFS_trans_sf"/>
</dbReference>
<organism evidence="6 7">
    <name type="scientific">Lactobacillus amylovorus</name>
    <dbReference type="NCBI Taxonomy" id="1604"/>
    <lineage>
        <taxon>Bacteria</taxon>
        <taxon>Bacillati</taxon>
        <taxon>Bacillota</taxon>
        <taxon>Bacilli</taxon>
        <taxon>Lactobacillales</taxon>
        <taxon>Lactobacillaceae</taxon>
        <taxon>Lactobacillus</taxon>
    </lineage>
</organism>
<gene>
    <name evidence="6" type="ORF">DM298_07915</name>
</gene>
<keyword evidence="2" id="KW-1003">Cell membrane</keyword>
<sequence length="420" mass="46343">MAVKLVYLIFWRIIFVKNVKNNQKLYQLFTADALSEIGDVFYYVALITYASQLTNSSLAISLVTTLEFIPPVFSIIIGPIADKLCNKTKVSMIVNILQCTLYLINGLIFLKFQKWTLFGLCLTINFISDTLGIITQEMEPIILKKLSPQISYEKKYGWLSAVAQSFSIGGKFLGGVLLTVMNNHYIFMSFINAATFGCAAVAMALIGNVITKKETQSEKDEKNGALEGIRFLKDNTKVRFIVVLLSNINIVLAPILPIAYILLADKEMYSPVNYSMSVSLLTAIDSLASILGPTFGLRLFKGKKALINSVMVGSIFSAIFCLSIFTRNIYVLMLTLFLASFFIGATIPLLFGGVMKNVPESKIGSVNGVIDTLLAITPPLSTFIFSSSVQYVSAFVNIAILSVFSVCLILIIVKNKRNLF</sequence>
<name>A0A5B8EEE7_LACAM</name>
<accession>A0A5B8EEE7</accession>
<evidence type="ECO:0000256" key="2">
    <source>
        <dbReference type="ARBA" id="ARBA00022475"/>
    </source>
</evidence>
<proteinExistence type="predicted"/>
<comment type="subcellular location">
    <subcellularLocation>
        <location evidence="1">Cell membrane</location>
        <topology evidence="1">Multi-pass membrane protein</topology>
    </subcellularLocation>
</comment>
<evidence type="ECO:0000313" key="7">
    <source>
        <dbReference type="Proteomes" id="UP000312326"/>
    </source>
</evidence>
<dbReference type="GO" id="GO:0022857">
    <property type="term" value="F:transmembrane transporter activity"/>
    <property type="evidence" value="ECO:0007669"/>
    <property type="project" value="InterPro"/>
</dbReference>
<evidence type="ECO:0000256" key="5">
    <source>
        <dbReference type="ARBA" id="ARBA00023136"/>
    </source>
</evidence>
<reference evidence="6 7" key="1">
    <citation type="submission" date="2018-06" db="EMBL/GenBank/DDBJ databases">
        <title>Complete genome sequnece of Lactobacillus amylovorus PMRA3.</title>
        <authorList>
            <person name="Nam Y.-D."/>
            <person name="Chung W.-H."/>
            <person name="Park Y.S."/>
            <person name="Kang J."/>
        </authorList>
    </citation>
    <scope>NUCLEOTIDE SEQUENCE [LARGE SCALE GENOMIC DNA]</scope>
    <source>
        <strain evidence="6 7">PMRA3</strain>
    </source>
</reference>
<dbReference type="EMBL" id="CP029754">
    <property type="protein sequence ID" value="QDD70795.1"/>
    <property type="molecule type" value="Genomic_DNA"/>
</dbReference>
<dbReference type="GO" id="GO:0005886">
    <property type="term" value="C:plasma membrane"/>
    <property type="evidence" value="ECO:0007669"/>
    <property type="project" value="UniProtKB-SubCell"/>
</dbReference>
<dbReference type="InterPro" id="IPR011701">
    <property type="entry name" value="MFS"/>
</dbReference>
<evidence type="ECO:0000256" key="4">
    <source>
        <dbReference type="ARBA" id="ARBA00022989"/>
    </source>
</evidence>
<keyword evidence="4" id="KW-1133">Transmembrane helix</keyword>
<dbReference type="PANTHER" id="PTHR23513">
    <property type="entry name" value="INTEGRAL MEMBRANE EFFLUX PROTEIN-RELATED"/>
    <property type="match status" value="1"/>
</dbReference>
<keyword evidence="5" id="KW-0472">Membrane</keyword>
<dbReference type="AlphaFoldDB" id="A0A5B8EEE7"/>
<dbReference type="PANTHER" id="PTHR23513:SF6">
    <property type="entry name" value="MAJOR FACILITATOR SUPERFAMILY ASSOCIATED DOMAIN-CONTAINING PROTEIN"/>
    <property type="match status" value="1"/>
</dbReference>
<keyword evidence="3" id="KW-0812">Transmembrane</keyword>
<evidence type="ECO:0000256" key="1">
    <source>
        <dbReference type="ARBA" id="ARBA00004651"/>
    </source>
</evidence>
<dbReference type="Pfam" id="PF07690">
    <property type="entry name" value="MFS_1"/>
    <property type="match status" value="1"/>
</dbReference>